<dbReference type="FunFam" id="1.20.58.1250:FF:000001">
    <property type="entry name" value="Tubulin-specific chaperone C"/>
    <property type="match status" value="1"/>
</dbReference>
<dbReference type="GO" id="GO:0007021">
    <property type="term" value="P:tubulin complex assembly"/>
    <property type="evidence" value="ECO:0007669"/>
    <property type="project" value="TreeGrafter"/>
</dbReference>
<dbReference type="PANTHER" id="PTHR15139:SF0">
    <property type="entry name" value="TUBULIN-SPECIFIC CHAPERONE C"/>
    <property type="match status" value="1"/>
</dbReference>
<dbReference type="Proteomes" id="UP001168821">
    <property type="component" value="Unassembled WGS sequence"/>
</dbReference>
<evidence type="ECO:0000256" key="9">
    <source>
        <dbReference type="ARBA" id="ARBA00067872"/>
    </source>
</evidence>
<comment type="caution">
    <text evidence="12">The sequence shown here is derived from an EMBL/GenBank/DDBJ whole genome shotgun (WGS) entry which is preliminary data.</text>
</comment>
<dbReference type="AlphaFoldDB" id="A0AA38IKA7"/>
<comment type="subunit">
    <text evidence="7">Supercomplex made of cofactors A to E. Cofactors A and D function by capturing and stabilizing tubulin in a quasi-native conformation. Cofactor E binds to the cofactor D-tubulin complex; interaction with cofactor C then causes the release of tubulin polypeptides that are committed to the native state.</text>
</comment>
<dbReference type="GO" id="GO:0015631">
    <property type="term" value="F:tubulin binding"/>
    <property type="evidence" value="ECO:0007669"/>
    <property type="project" value="InterPro"/>
</dbReference>
<dbReference type="InterPro" id="IPR017901">
    <property type="entry name" value="C-CAP_CF_C-like"/>
</dbReference>
<organism evidence="12 13">
    <name type="scientific">Zophobas morio</name>
    <dbReference type="NCBI Taxonomy" id="2755281"/>
    <lineage>
        <taxon>Eukaryota</taxon>
        <taxon>Metazoa</taxon>
        <taxon>Ecdysozoa</taxon>
        <taxon>Arthropoda</taxon>
        <taxon>Hexapoda</taxon>
        <taxon>Insecta</taxon>
        <taxon>Pterygota</taxon>
        <taxon>Neoptera</taxon>
        <taxon>Endopterygota</taxon>
        <taxon>Coleoptera</taxon>
        <taxon>Polyphaga</taxon>
        <taxon>Cucujiformia</taxon>
        <taxon>Tenebrionidae</taxon>
        <taxon>Zophobas</taxon>
    </lineage>
</organism>
<keyword evidence="4" id="KW-0597">Phosphoprotein</keyword>
<evidence type="ECO:0000313" key="12">
    <source>
        <dbReference type="EMBL" id="KAJ3658727.1"/>
    </source>
</evidence>
<dbReference type="InterPro" id="IPR016098">
    <property type="entry name" value="CAP/MinC_C"/>
</dbReference>
<sequence length="326" mass="37664">MEIMEGGIDKINLITKRDVERKLELQKRKEDKSNLAADNEKLGYFEKTFANKRTHIENLLMHSNTIEKHVLPDHFNDISKEILLLQKYVANSNIFLRSYDIKKCQESIQELTNKLKELEDELLPKKKFGFKNRTKPKVNNKKLERDEVDFHGKVTVVAKQTCGFSNRVGEILEIGGDEIFKKDVTVENLENCKVKILGCPSTLHLSYLKNCYIFAGPVSTSIFAENCTDCTLVIACQQLRLHASKNVNIYLHVTSRAIMEDCHSIFLAPYNLKYDGLDNDFKKSGLDKHCNNWKCVDDFNWLNVDKPSPNWSLLDEKNIVDYWGNL</sequence>
<dbReference type="Pfam" id="PF07986">
    <property type="entry name" value="TBCC"/>
    <property type="match status" value="1"/>
</dbReference>
<reference evidence="12" key="1">
    <citation type="journal article" date="2023" name="G3 (Bethesda)">
        <title>Whole genome assemblies of Zophobas morio and Tenebrio molitor.</title>
        <authorList>
            <person name="Kaur S."/>
            <person name="Stinson S.A."/>
            <person name="diCenzo G.C."/>
        </authorList>
    </citation>
    <scope>NUCLEOTIDE SEQUENCE</scope>
    <source>
        <strain evidence="12">QUZm001</strain>
    </source>
</reference>
<evidence type="ECO:0000259" key="11">
    <source>
        <dbReference type="PROSITE" id="PS51329"/>
    </source>
</evidence>
<dbReference type="SMART" id="SM00673">
    <property type="entry name" value="CARP"/>
    <property type="match status" value="2"/>
</dbReference>
<protein>
    <recommendedName>
        <fullName evidence="9">Tubulin-specific chaperone C</fullName>
    </recommendedName>
    <alternativeName>
        <fullName evidence="10">Tubulin-folding cofactor C</fullName>
    </alternativeName>
</protein>
<dbReference type="Gene3D" id="2.160.20.70">
    <property type="match status" value="1"/>
</dbReference>
<comment type="subcellular location">
    <subcellularLocation>
        <location evidence="1">Cytoplasm</location>
    </subcellularLocation>
</comment>
<keyword evidence="3" id="KW-0963">Cytoplasm</keyword>
<evidence type="ECO:0000256" key="10">
    <source>
        <dbReference type="ARBA" id="ARBA00079876"/>
    </source>
</evidence>
<comment type="similarity">
    <text evidence="2">Belongs to the TBCC family.</text>
</comment>
<comment type="function">
    <text evidence="8">Tubulin-folding protein; involved in the final step of the tubulin folding pathway.</text>
</comment>
<accession>A0AA38IKA7</accession>
<name>A0AA38IKA7_9CUCU</name>
<dbReference type="GO" id="GO:0005829">
    <property type="term" value="C:cytosol"/>
    <property type="evidence" value="ECO:0007669"/>
    <property type="project" value="UniProtKB-ARBA"/>
</dbReference>
<evidence type="ECO:0000256" key="4">
    <source>
        <dbReference type="ARBA" id="ARBA00022553"/>
    </source>
</evidence>
<evidence type="ECO:0000256" key="2">
    <source>
        <dbReference type="ARBA" id="ARBA00008848"/>
    </source>
</evidence>
<evidence type="ECO:0000256" key="6">
    <source>
        <dbReference type="ARBA" id="ARBA00023186"/>
    </source>
</evidence>
<evidence type="ECO:0000256" key="1">
    <source>
        <dbReference type="ARBA" id="ARBA00004496"/>
    </source>
</evidence>
<dbReference type="InterPro" id="IPR006599">
    <property type="entry name" value="CARP_motif"/>
</dbReference>
<dbReference type="EMBL" id="JALNTZ010000003">
    <property type="protein sequence ID" value="KAJ3658727.1"/>
    <property type="molecule type" value="Genomic_DNA"/>
</dbReference>
<evidence type="ECO:0000313" key="13">
    <source>
        <dbReference type="Proteomes" id="UP001168821"/>
    </source>
</evidence>
<dbReference type="PANTHER" id="PTHR15139">
    <property type="entry name" value="TUBULIN FOLDING COFACTOR C"/>
    <property type="match status" value="1"/>
</dbReference>
<proteinExistence type="inferred from homology"/>
<dbReference type="InterPro" id="IPR012945">
    <property type="entry name" value="Tubulin-bd_cofactor_C_dom"/>
</dbReference>
<keyword evidence="13" id="KW-1185">Reference proteome</keyword>
<evidence type="ECO:0000256" key="5">
    <source>
        <dbReference type="ARBA" id="ARBA00022990"/>
    </source>
</evidence>
<dbReference type="Pfam" id="PF16752">
    <property type="entry name" value="TBCC_N"/>
    <property type="match status" value="1"/>
</dbReference>
<gene>
    <name evidence="12" type="ORF">Zmor_010451</name>
</gene>
<dbReference type="InterPro" id="IPR038397">
    <property type="entry name" value="TBCC_N_sf"/>
</dbReference>
<keyword evidence="5" id="KW-0007">Acetylation</keyword>
<evidence type="ECO:0000256" key="8">
    <source>
        <dbReference type="ARBA" id="ARBA00058607"/>
    </source>
</evidence>
<dbReference type="InterPro" id="IPR031925">
    <property type="entry name" value="TBCC_N"/>
</dbReference>
<dbReference type="GO" id="GO:0007023">
    <property type="term" value="P:post-chaperonin tubulin folding pathway"/>
    <property type="evidence" value="ECO:0007669"/>
    <property type="project" value="InterPro"/>
</dbReference>
<evidence type="ECO:0000256" key="7">
    <source>
        <dbReference type="ARBA" id="ARBA00026055"/>
    </source>
</evidence>
<dbReference type="InterPro" id="IPR027684">
    <property type="entry name" value="TBCC"/>
</dbReference>
<keyword evidence="6" id="KW-0143">Chaperone</keyword>
<evidence type="ECO:0000256" key="3">
    <source>
        <dbReference type="ARBA" id="ARBA00022490"/>
    </source>
</evidence>
<dbReference type="PROSITE" id="PS51329">
    <property type="entry name" value="C_CAP_COFACTOR_C"/>
    <property type="match status" value="1"/>
</dbReference>
<feature type="domain" description="C-CAP/cofactor C-like" evidence="11">
    <location>
        <begin position="142"/>
        <end position="301"/>
    </location>
</feature>
<dbReference type="Gene3D" id="1.20.58.1250">
    <property type="entry name" value="Tubulin Binding Cofactor C, N-terminal domain"/>
    <property type="match status" value="1"/>
</dbReference>
<dbReference type="FunFam" id="2.160.20.70:FF:000007">
    <property type="entry name" value="tubulin-specific chaperone C"/>
    <property type="match status" value="1"/>
</dbReference>